<evidence type="ECO:0000256" key="1">
    <source>
        <dbReference type="SAM" id="Coils"/>
    </source>
</evidence>
<dbReference type="Proteomes" id="UP000681720">
    <property type="component" value="Unassembled WGS sequence"/>
</dbReference>
<dbReference type="PANTHER" id="PTHR10933">
    <property type="entry name" value="IMMUNOGLOBULIN-BINDING PROTEIN 1"/>
    <property type="match status" value="1"/>
</dbReference>
<keyword evidence="1" id="KW-0175">Coiled coil</keyword>
<dbReference type="Gene3D" id="1.25.40.540">
    <property type="entry name" value="TAP42-like family"/>
    <property type="match status" value="1"/>
</dbReference>
<feature type="coiled-coil region" evidence="1">
    <location>
        <begin position="49"/>
        <end position="106"/>
    </location>
</feature>
<feature type="non-terminal residue" evidence="2">
    <location>
        <position position="176"/>
    </location>
</feature>
<reference evidence="2" key="1">
    <citation type="submission" date="2021-02" db="EMBL/GenBank/DDBJ databases">
        <authorList>
            <person name="Nowell W R."/>
        </authorList>
    </citation>
    <scope>NUCLEOTIDE SEQUENCE</scope>
</reference>
<gene>
    <name evidence="2" type="ORF">GIL414_LOCUS73300</name>
</gene>
<comment type="caution">
    <text evidence="2">The sequence shown here is derived from an EMBL/GenBank/DDBJ whole genome shotgun (WGS) entry which is preliminary data.</text>
</comment>
<dbReference type="Pfam" id="PF04177">
    <property type="entry name" value="TAP42"/>
    <property type="match status" value="1"/>
</dbReference>
<proteinExistence type="predicted"/>
<dbReference type="InterPro" id="IPR007304">
    <property type="entry name" value="TAP46-like"/>
</dbReference>
<protein>
    <submittedName>
        <fullName evidence="2">Uncharacterized protein</fullName>
    </submittedName>
</protein>
<sequence length="176" mass="20515">SYLIKYLQLCKNYGLVKQVPIENDDDDKEKFRLHATQDRQAKIQKIKEKKALEQSITKLREMMQDSNRVDDETKRRLYLEQIRWWIKQAEDDIFELKDEIKLLQFAKNPMPPINNSAAATNKLPIDGPFTLVTTKDRLYKEAVGGAGYPSVPTMTVQEFYDDLARRQAQQPVPPSK</sequence>
<organism evidence="2 3">
    <name type="scientific">Rotaria magnacalcarata</name>
    <dbReference type="NCBI Taxonomy" id="392030"/>
    <lineage>
        <taxon>Eukaryota</taxon>
        <taxon>Metazoa</taxon>
        <taxon>Spiralia</taxon>
        <taxon>Gnathifera</taxon>
        <taxon>Rotifera</taxon>
        <taxon>Eurotatoria</taxon>
        <taxon>Bdelloidea</taxon>
        <taxon>Philodinida</taxon>
        <taxon>Philodinidae</taxon>
        <taxon>Rotaria</taxon>
    </lineage>
</organism>
<dbReference type="GO" id="GO:0051721">
    <property type="term" value="F:protein phosphatase 2A binding"/>
    <property type="evidence" value="ECO:0007669"/>
    <property type="project" value="TreeGrafter"/>
</dbReference>
<dbReference type="AlphaFoldDB" id="A0A8S3I3U1"/>
<dbReference type="InterPro" id="IPR038511">
    <property type="entry name" value="TAP42/TAP46-like_sf"/>
</dbReference>
<dbReference type="EMBL" id="CAJOBJ010338328">
    <property type="protein sequence ID" value="CAF5191957.1"/>
    <property type="molecule type" value="Genomic_DNA"/>
</dbReference>
<dbReference type="PANTHER" id="PTHR10933:SF9">
    <property type="entry name" value="IMMUNOGLOBULIN-BINDING PROTEIN 1"/>
    <property type="match status" value="1"/>
</dbReference>
<dbReference type="GO" id="GO:0035303">
    <property type="term" value="P:regulation of dephosphorylation"/>
    <property type="evidence" value="ECO:0007669"/>
    <property type="project" value="TreeGrafter"/>
</dbReference>
<evidence type="ECO:0000313" key="3">
    <source>
        <dbReference type="Proteomes" id="UP000681720"/>
    </source>
</evidence>
<dbReference type="GO" id="GO:0009966">
    <property type="term" value="P:regulation of signal transduction"/>
    <property type="evidence" value="ECO:0007669"/>
    <property type="project" value="InterPro"/>
</dbReference>
<evidence type="ECO:0000313" key="2">
    <source>
        <dbReference type="EMBL" id="CAF5191957.1"/>
    </source>
</evidence>
<dbReference type="GO" id="GO:0005829">
    <property type="term" value="C:cytosol"/>
    <property type="evidence" value="ECO:0007669"/>
    <property type="project" value="TreeGrafter"/>
</dbReference>
<name>A0A8S3I3U1_9BILA</name>
<feature type="non-terminal residue" evidence="2">
    <location>
        <position position="1"/>
    </location>
</feature>
<accession>A0A8S3I3U1</accession>